<keyword evidence="2" id="KW-0805">Transcription regulation</keyword>
<dbReference type="InterPro" id="IPR013249">
    <property type="entry name" value="RNA_pol_sigma70_r4_t2"/>
</dbReference>
<keyword evidence="8" id="KW-1185">Reference proteome</keyword>
<keyword evidence="3" id="KW-0731">Sigma factor</keyword>
<evidence type="ECO:0000313" key="7">
    <source>
        <dbReference type="EMBL" id="QUS39822.1"/>
    </source>
</evidence>
<evidence type="ECO:0000259" key="5">
    <source>
        <dbReference type="Pfam" id="PF04542"/>
    </source>
</evidence>
<dbReference type="Proteomes" id="UP000682843">
    <property type="component" value="Chromosome"/>
</dbReference>
<evidence type="ECO:0000259" key="6">
    <source>
        <dbReference type="Pfam" id="PF08281"/>
    </source>
</evidence>
<reference evidence="7 8" key="1">
    <citation type="submission" date="2019-02" db="EMBL/GenBank/DDBJ databases">
        <title>Emended description of the genus Rhodopseudomonas and description of Rhodopseudomonas albus sp. nov., a non-phototrophic, heavy-metal-tolerant bacterium isolated from garden soil.</title>
        <authorList>
            <person name="Bao Z."/>
            <person name="Cao W.W."/>
            <person name="Sato Y."/>
            <person name="Nishizawa T."/>
            <person name="Zhao J."/>
            <person name="Guo Y."/>
            <person name="Ohta H."/>
        </authorList>
    </citation>
    <scope>NUCLEOTIDE SEQUENCE [LARGE SCALE GENOMIC DNA]</scope>
    <source>
        <strain evidence="7 8">SK50-23</strain>
    </source>
</reference>
<keyword evidence="4" id="KW-0804">Transcription</keyword>
<evidence type="ECO:0000256" key="4">
    <source>
        <dbReference type="ARBA" id="ARBA00023163"/>
    </source>
</evidence>
<dbReference type="InterPro" id="IPR014284">
    <property type="entry name" value="RNA_pol_sigma-70_dom"/>
</dbReference>
<gene>
    <name evidence="7" type="ORF">RPMA_13960</name>
</gene>
<dbReference type="EMBL" id="CP036498">
    <property type="protein sequence ID" value="QUS39822.1"/>
    <property type="molecule type" value="Genomic_DNA"/>
</dbReference>
<comment type="similarity">
    <text evidence="1">Belongs to the sigma-70 factor family. ECF subfamily.</text>
</comment>
<dbReference type="InterPro" id="IPR007627">
    <property type="entry name" value="RNA_pol_sigma70_r2"/>
</dbReference>
<dbReference type="Pfam" id="PF04542">
    <property type="entry name" value="Sigma70_r2"/>
    <property type="match status" value="1"/>
</dbReference>
<dbReference type="PANTHER" id="PTHR43133">
    <property type="entry name" value="RNA POLYMERASE ECF-TYPE SIGMA FACTO"/>
    <property type="match status" value="1"/>
</dbReference>
<dbReference type="InterPro" id="IPR039425">
    <property type="entry name" value="RNA_pol_sigma-70-like"/>
</dbReference>
<accession>A0ABX8A840</accession>
<dbReference type="Gene3D" id="1.10.1740.10">
    <property type="match status" value="1"/>
</dbReference>
<sequence>MWDLQNLFVRHAREINRFLRRRGHPPETAADLTQDTFVRAMTAAVPSSCENPRAYLHQVARNLSIDLARRERRVEFVHVADDDFLGIADASPSPEHIVYDRQRLAIIDAAIRELPEKTRRAFEMHRIGEQTLCEVAAELQLSRTRTWTLIRDAYRHLRSRLADEASK</sequence>
<protein>
    <submittedName>
        <fullName evidence="7">Sigma-70 family RNA polymerase sigma factor</fullName>
    </submittedName>
</protein>
<dbReference type="Pfam" id="PF08281">
    <property type="entry name" value="Sigma70_r4_2"/>
    <property type="match status" value="1"/>
</dbReference>
<dbReference type="NCBIfam" id="TIGR02937">
    <property type="entry name" value="sigma70-ECF"/>
    <property type="match status" value="1"/>
</dbReference>
<proteinExistence type="inferred from homology"/>
<dbReference type="InterPro" id="IPR013324">
    <property type="entry name" value="RNA_pol_sigma_r3/r4-like"/>
</dbReference>
<feature type="domain" description="RNA polymerase sigma-70 region 2" evidence="5">
    <location>
        <begin position="7"/>
        <end position="73"/>
    </location>
</feature>
<evidence type="ECO:0000256" key="2">
    <source>
        <dbReference type="ARBA" id="ARBA00023015"/>
    </source>
</evidence>
<dbReference type="InterPro" id="IPR036388">
    <property type="entry name" value="WH-like_DNA-bd_sf"/>
</dbReference>
<dbReference type="SUPFAM" id="SSF88946">
    <property type="entry name" value="Sigma2 domain of RNA polymerase sigma factors"/>
    <property type="match status" value="1"/>
</dbReference>
<evidence type="ECO:0000256" key="3">
    <source>
        <dbReference type="ARBA" id="ARBA00023082"/>
    </source>
</evidence>
<evidence type="ECO:0000256" key="1">
    <source>
        <dbReference type="ARBA" id="ARBA00010641"/>
    </source>
</evidence>
<dbReference type="RefSeq" id="WP_211907790.1">
    <property type="nucleotide sequence ID" value="NZ_CP036498.1"/>
</dbReference>
<evidence type="ECO:0000313" key="8">
    <source>
        <dbReference type="Proteomes" id="UP000682843"/>
    </source>
</evidence>
<dbReference type="PANTHER" id="PTHR43133:SF63">
    <property type="entry name" value="RNA POLYMERASE SIGMA FACTOR FECI-RELATED"/>
    <property type="match status" value="1"/>
</dbReference>
<name>A0ABX8A840_9BRAD</name>
<feature type="domain" description="RNA polymerase sigma factor 70 region 4 type 2" evidence="6">
    <location>
        <begin position="106"/>
        <end position="157"/>
    </location>
</feature>
<dbReference type="Gene3D" id="1.10.10.10">
    <property type="entry name" value="Winged helix-like DNA-binding domain superfamily/Winged helix DNA-binding domain"/>
    <property type="match status" value="1"/>
</dbReference>
<dbReference type="InterPro" id="IPR013325">
    <property type="entry name" value="RNA_pol_sigma_r2"/>
</dbReference>
<dbReference type="SUPFAM" id="SSF88659">
    <property type="entry name" value="Sigma3 and sigma4 domains of RNA polymerase sigma factors"/>
    <property type="match status" value="1"/>
</dbReference>
<organism evidence="7 8">
    <name type="scientific">Tardiphaga alba</name>
    <dbReference type="NCBI Taxonomy" id="340268"/>
    <lineage>
        <taxon>Bacteria</taxon>
        <taxon>Pseudomonadati</taxon>
        <taxon>Pseudomonadota</taxon>
        <taxon>Alphaproteobacteria</taxon>
        <taxon>Hyphomicrobiales</taxon>
        <taxon>Nitrobacteraceae</taxon>
        <taxon>Tardiphaga</taxon>
    </lineage>
</organism>